<evidence type="ECO:0000313" key="2">
    <source>
        <dbReference type="EMBL" id="GBG36337.1"/>
    </source>
</evidence>
<dbReference type="Proteomes" id="UP001139505">
    <property type="component" value="Unassembled WGS sequence"/>
</dbReference>
<keyword evidence="1" id="KW-0472">Membrane</keyword>
<comment type="caution">
    <text evidence="3">The sequence shown here is derived from an EMBL/GenBank/DDBJ whole genome shotgun (WGS) entry which is preliminary data.</text>
</comment>
<protein>
    <submittedName>
        <fullName evidence="3">Cadmium transporter</fullName>
    </submittedName>
</protein>
<keyword evidence="1" id="KW-0812">Transmembrane</keyword>
<feature type="transmembrane region" description="Helical" evidence="1">
    <location>
        <begin position="173"/>
        <end position="196"/>
    </location>
</feature>
<dbReference type="EMBL" id="BFCH01000002">
    <property type="protein sequence ID" value="GBG36337.1"/>
    <property type="molecule type" value="Genomic_DNA"/>
</dbReference>
<dbReference type="Pfam" id="PF03596">
    <property type="entry name" value="Cad"/>
    <property type="match status" value="1"/>
</dbReference>
<feature type="transmembrane region" description="Helical" evidence="1">
    <location>
        <begin position="6"/>
        <end position="29"/>
    </location>
</feature>
<reference evidence="3" key="3">
    <citation type="journal article" date="2022" name="Microbiol. Resour. Announc.">
        <title>Draft Genome Sequences of Eight Mycobacterium montefiorense Strains Isolated from Salamanders in Captivity.</title>
        <authorList>
            <person name="Komine T."/>
            <person name="Ihara H."/>
            <person name="Fukano H."/>
            <person name="Hoshino Y."/>
            <person name="Kurata O."/>
            <person name="Wada S."/>
        </authorList>
    </citation>
    <scope>NUCLEOTIDE SEQUENCE</scope>
    <source>
        <strain evidence="3">NJB18185</strain>
    </source>
</reference>
<dbReference type="EMBL" id="BQYH01000046">
    <property type="protein sequence ID" value="GKU74353.1"/>
    <property type="molecule type" value="Genomic_DNA"/>
</dbReference>
<dbReference type="InterPro" id="IPR004676">
    <property type="entry name" value="Cd-R_transporter"/>
</dbReference>
<dbReference type="Proteomes" id="UP000245060">
    <property type="component" value="Unassembled WGS sequence"/>
</dbReference>
<dbReference type="AlphaFoldDB" id="A0AA37PTC8"/>
<organism evidence="3 5">
    <name type="scientific">Mycobacterium montefiorense</name>
    <dbReference type="NCBI Taxonomy" id="154654"/>
    <lineage>
        <taxon>Bacteria</taxon>
        <taxon>Bacillati</taxon>
        <taxon>Actinomycetota</taxon>
        <taxon>Actinomycetes</taxon>
        <taxon>Mycobacteriales</taxon>
        <taxon>Mycobacteriaceae</taxon>
        <taxon>Mycobacterium</taxon>
        <taxon>Mycobacterium simiae complex</taxon>
    </lineage>
</organism>
<dbReference type="RefSeq" id="WP_235616598.1">
    <property type="nucleotide sequence ID" value="NZ_BFCH01000002.1"/>
</dbReference>
<reference evidence="2" key="1">
    <citation type="journal article" date="2018" name="Genome Announc.">
        <title>Draft Genome Sequence of Mycobacterium montefiorense Isolated from Japanese Black Salamander (Hynobius nigrescens).</title>
        <authorList>
            <person name="Fukano H."/>
            <person name="Yoshida M."/>
            <person name="Shimizu A."/>
            <person name="Iwao H."/>
            <person name="Katayama Y."/>
            <person name="Omatsu T."/>
            <person name="Mizutani T."/>
            <person name="Kurata O."/>
            <person name="Wada S."/>
            <person name="Hoshino Y."/>
        </authorList>
    </citation>
    <scope>NUCLEOTIDE SEQUENCE</scope>
    <source>
        <strain evidence="2">BS</strain>
    </source>
</reference>
<keyword evidence="1" id="KW-1133">Transmembrane helix</keyword>
<evidence type="ECO:0000313" key="5">
    <source>
        <dbReference type="Proteomes" id="UP001139505"/>
    </source>
</evidence>
<evidence type="ECO:0000256" key="1">
    <source>
        <dbReference type="SAM" id="Phobius"/>
    </source>
</evidence>
<feature type="transmembrane region" description="Helical" evidence="1">
    <location>
        <begin position="140"/>
        <end position="161"/>
    </location>
</feature>
<name>A0AA37PTC8_9MYCO</name>
<feature type="transmembrane region" description="Helical" evidence="1">
    <location>
        <begin position="41"/>
        <end position="63"/>
    </location>
</feature>
<sequence length="198" mass="20427">MDWATVGKAAAIFAVTNIDDLVVLAVFFGPASRTRSGVARVIVGQYLGFAAILAVSVIGAFGANLLPASAIPYLGLVPLLLGLRAARRLWRERAQDDPAAVGSARGAGGMQVAAVTFANGGDNISLYVPVFALADVLGTATYMGVFLLGVGLWCVAGWFFATRQAVAALLARWSHIILPVVLIGIGSTILIEAGAFGL</sequence>
<keyword evidence="4" id="KW-1185">Reference proteome</keyword>
<reference evidence="4" key="2">
    <citation type="submission" date="2018-04" db="EMBL/GenBank/DDBJ databases">
        <title>Draft genome sequence of Mycobacterium montefiorense isolated from Japanese black salamander.</title>
        <authorList>
            <person name="Fukano H."/>
            <person name="Yoshida M."/>
            <person name="Shimizu A."/>
            <person name="Iwao H."/>
            <person name="Kurata O."/>
            <person name="Katayama Y."/>
            <person name="Omatsu T."/>
            <person name="Mizutani T."/>
            <person name="Wada S."/>
            <person name="Hoshino Y."/>
        </authorList>
    </citation>
    <scope>NUCLEOTIDE SEQUENCE [LARGE SCALE GENOMIC DNA]</scope>
    <source>
        <strain evidence="4">BS</strain>
    </source>
</reference>
<gene>
    <name evidence="2" type="ORF">MmonteBS_07090</name>
    <name evidence="3" type="ORF">NJB18185_41240</name>
</gene>
<evidence type="ECO:0000313" key="3">
    <source>
        <dbReference type="EMBL" id="GKU74353.1"/>
    </source>
</evidence>
<reference evidence="3" key="4">
    <citation type="submission" date="2022-04" db="EMBL/GenBank/DDBJ databases">
        <authorList>
            <person name="Komine T."/>
            <person name="Fukano H."/>
            <person name="Wada S."/>
        </authorList>
    </citation>
    <scope>NUCLEOTIDE SEQUENCE</scope>
    <source>
        <strain evidence="3">NJB18185</strain>
    </source>
</reference>
<proteinExistence type="predicted"/>
<accession>A0AA37PTC8</accession>
<evidence type="ECO:0000313" key="4">
    <source>
        <dbReference type="Proteomes" id="UP000245060"/>
    </source>
</evidence>